<dbReference type="Proteomes" id="UP000242188">
    <property type="component" value="Unassembled WGS sequence"/>
</dbReference>
<dbReference type="Pfam" id="PF22494">
    <property type="entry name" value="choice_anch_I"/>
    <property type="match status" value="1"/>
</dbReference>
<evidence type="ECO:0000256" key="1">
    <source>
        <dbReference type="SAM" id="SignalP"/>
    </source>
</evidence>
<evidence type="ECO:0000313" key="4">
    <source>
        <dbReference type="Proteomes" id="UP000242188"/>
    </source>
</evidence>
<keyword evidence="1" id="KW-0732">Signal</keyword>
<dbReference type="EMBL" id="NEDP02004063">
    <property type="protein sequence ID" value="OWF46905.1"/>
    <property type="molecule type" value="Genomic_DNA"/>
</dbReference>
<dbReference type="OrthoDB" id="425936at2759"/>
<reference evidence="3 4" key="1">
    <citation type="journal article" date="2017" name="Nat. Ecol. Evol.">
        <title>Scallop genome provides insights into evolution of bilaterian karyotype and development.</title>
        <authorList>
            <person name="Wang S."/>
            <person name="Zhang J."/>
            <person name="Jiao W."/>
            <person name="Li J."/>
            <person name="Xun X."/>
            <person name="Sun Y."/>
            <person name="Guo X."/>
            <person name="Huan P."/>
            <person name="Dong B."/>
            <person name="Zhang L."/>
            <person name="Hu X."/>
            <person name="Sun X."/>
            <person name="Wang J."/>
            <person name="Zhao C."/>
            <person name="Wang Y."/>
            <person name="Wang D."/>
            <person name="Huang X."/>
            <person name="Wang R."/>
            <person name="Lv J."/>
            <person name="Li Y."/>
            <person name="Zhang Z."/>
            <person name="Liu B."/>
            <person name="Lu W."/>
            <person name="Hui Y."/>
            <person name="Liang J."/>
            <person name="Zhou Z."/>
            <person name="Hou R."/>
            <person name="Li X."/>
            <person name="Liu Y."/>
            <person name="Li H."/>
            <person name="Ning X."/>
            <person name="Lin Y."/>
            <person name="Zhao L."/>
            <person name="Xing Q."/>
            <person name="Dou J."/>
            <person name="Li Y."/>
            <person name="Mao J."/>
            <person name="Guo H."/>
            <person name="Dou H."/>
            <person name="Li T."/>
            <person name="Mu C."/>
            <person name="Jiang W."/>
            <person name="Fu Q."/>
            <person name="Fu X."/>
            <person name="Miao Y."/>
            <person name="Liu J."/>
            <person name="Yu Q."/>
            <person name="Li R."/>
            <person name="Liao H."/>
            <person name="Li X."/>
            <person name="Kong Y."/>
            <person name="Jiang Z."/>
            <person name="Chourrout D."/>
            <person name="Li R."/>
            <person name="Bao Z."/>
        </authorList>
    </citation>
    <scope>NUCLEOTIDE SEQUENCE [LARGE SCALE GENOMIC DNA]</scope>
    <source>
        <strain evidence="3 4">PY_sf001</strain>
    </source>
</reference>
<name>A0A210QDT6_MIZYE</name>
<evidence type="ECO:0000259" key="2">
    <source>
        <dbReference type="Pfam" id="PF22494"/>
    </source>
</evidence>
<accession>A0A210QDT6</accession>
<organism evidence="3 4">
    <name type="scientific">Mizuhopecten yessoensis</name>
    <name type="common">Japanese scallop</name>
    <name type="synonym">Patinopecten yessoensis</name>
    <dbReference type="NCBI Taxonomy" id="6573"/>
    <lineage>
        <taxon>Eukaryota</taxon>
        <taxon>Metazoa</taxon>
        <taxon>Spiralia</taxon>
        <taxon>Lophotrochozoa</taxon>
        <taxon>Mollusca</taxon>
        <taxon>Bivalvia</taxon>
        <taxon>Autobranchia</taxon>
        <taxon>Pteriomorphia</taxon>
        <taxon>Pectinida</taxon>
        <taxon>Pectinoidea</taxon>
        <taxon>Pectinidae</taxon>
        <taxon>Mizuhopecten</taxon>
    </lineage>
</organism>
<dbReference type="Gene3D" id="2.130.10.10">
    <property type="entry name" value="YVTN repeat-like/Quinoprotein amine dehydrogenase"/>
    <property type="match status" value="1"/>
</dbReference>
<keyword evidence="4" id="KW-1185">Reference proteome</keyword>
<dbReference type="PANTHER" id="PTHR46928:SF1">
    <property type="entry name" value="MESENCHYME-SPECIFIC CELL SURFACE GLYCOPROTEIN"/>
    <property type="match status" value="1"/>
</dbReference>
<dbReference type="SUPFAM" id="SSF75011">
    <property type="entry name" value="3-carboxy-cis,cis-mucoante lactonizing enzyme"/>
    <property type="match status" value="1"/>
</dbReference>
<dbReference type="STRING" id="6573.A0A210QDT6"/>
<dbReference type="InterPro" id="IPR011045">
    <property type="entry name" value="N2O_reductase_N"/>
</dbReference>
<dbReference type="SUPFAM" id="SSF50974">
    <property type="entry name" value="Nitrous oxide reductase, N-terminal domain"/>
    <property type="match status" value="1"/>
</dbReference>
<dbReference type="InterPro" id="IPR052956">
    <property type="entry name" value="Mesenchyme-surface_protein"/>
</dbReference>
<comment type="caution">
    <text evidence="3">The sequence shown here is derived from an EMBL/GenBank/DDBJ whole genome shotgun (WGS) entry which is preliminary data.</text>
</comment>
<gene>
    <name evidence="3" type="ORF">KP79_PYT14955</name>
</gene>
<protein>
    <submittedName>
        <fullName evidence="3">Mesenchyme-specific cell surface glycoprotein</fullName>
    </submittedName>
</protein>
<dbReference type="InterPro" id="IPR055188">
    <property type="entry name" value="Choice_anch_I"/>
</dbReference>
<dbReference type="PANTHER" id="PTHR46928">
    <property type="entry name" value="MESENCHYME-SPECIFIC CELL SURFACE GLYCOPROTEIN"/>
    <property type="match status" value="1"/>
</dbReference>
<dbReference type="InterPro" id="IPR015943">
    <property type="entry name" value="WD40/YVTN_repeat-like_dom_sf"/>
</dbReference>
<dbReference type="AlphaFoldDB" id="A0A210QDT6"/>
<feature type="chain" id="PRO_5012803940" evidence="1">
    <location>
        <begin position="20"/>
        <end position="575"/>
    </location>
</feature>
<evidence type="ECO:0000313" key="3">
    <source>
        <dbReference type="EMBL" id="OWF46905.1"/>
    </source>
</evidence>
<feature type="signal peptide" evidence="1">
    <location>
        <begin position="1"/>
        <end position="19"/>
    </location>
</feature>
<sequence length="575" mass="63721">MAHTSQIVVLVCLFGVTLANYYLKPLSYTKLPATHTTSETFKLFGGTAEEGAYDPIKKMLYVVGETSRLLHILDVSDPVNPVRVLTHQFSTAEGRPRDIALCGDEIAVALTSGIRDVYEGHVYFFKTFSKGDTALQPDGSRLPVGSYPDMLTYTSDCLELLVANEGKPGRDINNKFVDPPGTVQIIRRERTGSPSEKIADFLQFNNRYDIRIPGRYIPAGTWPLPDQITVAQGLEPEYIAITPDTRYAFITLQENNAIAKLSVADGVITDIWPLAPKEWRDIGIDSTDRDGGIHLRQYPWVSLQQPDMAKVFTLGRKTFLFTANEGAPTTYTSSVHGFNWADNARSDALVRAKKFDEGRINNATFYKDLALESMAGYLTVSNIDYFNQFTDKLEKVTHFGGRGFSIWDTTDMSLVWDSGDEIEKNMELLMYNVFNSDIVSSTITYTSPENLRDTTSDLMGPKLNGMDLLIQKNGSDFLLVGSETVGALFLYTINSTSGTPIPRFESAHRAGRTDFVWKELYDMDEAGDAHISAIGLISAADSPNNNAMAYVISDASGSVSLYSIEKHSNPDFIFG</sequence>
<proteinExistence type="predicted"/>
<feature type="domain" description="Choice-of-anchor I" evidence="2">
    <location>
        <begin position="46"/>
        <end position="564"/>
    </location>
</feature>